<sequence length="464" mass="54389">MKKLFIQYPLTFINEKIYISHVIFDHFLGIENEVSFVDNSSHIKISTDKDFKTNLLVLPDTLFQTHERKWLKKSSLPVSPIKFFDLTTIAPENQFYAPNIPVLYEGLPPDDLDESATFFNVDLIGGMFFYLTLYEEYALNTYDAYGRFDYSKSILFQHGLYDRAVVNEYLEVLWYLLASIDPELKRKERKYKLYLTHDVDHPLSSYASSWIFVKACVGDLVSRKSPKVMTKRIMSKFYSTDSLDTIDPNNTFEFIMGVSEHYGLKSEFYFIVTKGNNTIDGNYELNSPFYKKMLSVISSRNHQVGFHPSFFTFCNYDKTQQEFSKLRKICDELGIKQDKWGGRQHFLRWKNPDTWRIWDKMGANFDSSIGWSTITGFRSGTCYEYPVYDLQERKILNLIERPLIVMDVSHAAFANYDQFIKQSIKLASVCRHFNGNMVLLFHNNYLISDRQKSNYKKIVEGIIP</sequence>
<name>H8KNQ0_SOLCM</name>
<proteinExistence type="predicted"/>
<dbReference type="OrthoDB" id="5573484at2"/>
<dbReference type="eggNOG" id="COG0726">
    <property type="taxonomic scope" value="Bacteria"/>
</dbReference>
<dbReference type="STRING" id="929556.Solca_3170"/>
<evidence type="ECO:0000259" key="1">
    <source>
        <dbReference type="Pfam" id="PF23019"/>
    </source>
</evidence>
<reference evidence="2" key="1">
    <citation type="submission" date="2012-02" db="EMBL/GenBank/DDBJ databases">
        <title>The complete genome of Solitalea canadensis DSM 3403.</title>
        <authorList>
            <consortium name="US DOE Joint Genome Institute (JGI-PGF)"/>
            <person name="Lucas S."/>
            <person name="Copeland A."/>
            <person name="Lapidus A."/>
            <person name="Glavina del Rio T."/>
            <person name="Dalin E."/>
            <person name="Tice H."/>
            <person name="Bruce D."/>
            <person name="Goodwin L."/>
            <person name="Pitluck S."/>
            <person name="Peters L."/>
            <person name="Ovchinnikova G."/>
            <person name="Lu M."/>
            <person name="Kyrpides N."/>
            <person name="Mavromatis K."/>
            <person name="Ivanova N."/>
            <person name="Brettin T."/>
            <person name="Detter J.C."/>
            <person name="Han C."/>
            <person name="Larimer F."/>
            <person name="Land M."/>
            <person name="Hauser L."/>
            <person name="Markowitz V."/>
            <person name="Cheng J.-F."/>
            <person name="Hugenholtz P."/>
            <person name="Woyke T."/>
            <person name="Wu D."/>
            <person name="Spring S."/>
            <person name="Schroeder M."/>
            <person name="Kopitz M."/>
            <person name="Brambilla E."/>
            <person name="Klenk H.-P."/>
            <person name="Eisen J.A."/>
        </authorList>
    </citation>
    <scope>NUCLEOTIDE SEQUENCE</scope>
    <source>
        <strain evidence="2">DSM 3403</strain>
    </source>
</reference>
<dbReference type="RefSeq" id="WP_014681408.1">
    <property type="nucleotide sequence ID" value="NC_017770.1"/>
</dbReference>
<dbReference type="Pfam" id="PF23019">
    <property type="entry name" value="DUF7033"/>
    <property type="match status" value="1"/>
</dbReference>
<dbReference type="HOGENOM" id="CLU_046673_1_0_10"/>
<dbReference type="Gene3D" id="3.20.20.370">
    <property type="entry name" value="Glycoside hydrolase/deacetylase"/>
    <property type="match status" value="1"/>
</dbReference>
<keyword evidence="3" id="KW-1185">Reference proteome</keyword>
<evidence type="ECO:0000313" key="2">
    <source>
        <dbReference type="EMBL" id="AFD08183.1"/>
    </source>
</evidence>
<gene>
    <name evidence="2" type="ordered locus">Solca_3170</name>
</gene>
<dbReference type="AlphaFoldDB" id="H8KNQ0"/>
<organism evidence="2 3">
    <name type="scientific">Solitalea canadensis (strain ATCC 29591 / DSM 3403 / JCM 21819 / LMG 8368 / NBRC 15130 / NCIMB 12057 / USAM 9D)</name>
    <name type="common">Flexibacter canadensis</name>
    <dbReference type="NCBI Taxonomy" id="929556"/>
    <lineage>
        <taxon>Bacteria</taxon>
        <taxon>Pseudomonadati</taxon>
        <taxon>Bacteroidota</taxon>
        <taxon>Sphingobacteriia</taxon>
        <taxon>Sphingobacteriales</taxon>
        <taxon>Sphingobacteriaceae</taxon>
        <taxon>Solitalea</taxon>
    </lineage>
</organism>
<dbReference type="InterPro" id="IPR054297">
    <property type="entry name" value="DUF7033"/>
</dbReference>
<accession>H8KNQ0</accession>
<dbReference type="KEGG" id="scn:Solca_3170"/>
<dbReference type="CDD" id="cd10931">
    <property type="entry name" value="CE4_u7"/>
    <property type="match status" value="1"/>
</dbReference>
<dbReference type="Proteomes" id="UP000007590">
    <property type="component" value="Chromosome"/>
</dbReference>
<dbReference type="EMBL" id="CP003349">
    <property type="protein sequence ID" value="AFD08183.1"/>
    <property type="molecule type" value="Genomic_DNA"/>
</dbReference>
<evidence type="ECO:0000313" key="3">
    <source>
        <dbReference type="Proteomes" id="UP000007590"/>
    </source>
</evidence>
<protein>
    <recommendedName>
        <fullName evidence="1">DUF7033 domain-containing protein</fullName>
    </recommendedName>
</protein>
<feature type="domain" description="DUF7033" evidence="1">
    <location>
        <begin position="120"/>
        <end position="204"/>
    </location>
</feature>